<gene>
    <name evidence="1" type="ORF">HRAG_02145</name>
</gene>
<sequence length="614" mass="70981">MNDPTHIYSPAYKVKNYTTHTKLDYNSPLSLYFNGKELQILEWGEVKRDSVDSAKLDKNKIFIARSGKPLSISNQDSISQANPDNTQEYFDYSKQRQKDKDKGAILEGIYYIDITQSKDDKQSGIREYNNTWYSLSRTKEGEKQWGKYNIPIYTDKDCTNTLESTTQRESFYLHGGESYGNAGGIDLAKEIDSFVASIQRLSNQTKDNKLSIKLLVEYTHILSNTDLQSIDLHREIQRTDDIKKHRVALTANYTKPDSMSVESFNAQKQQTYWAYKELSQTEECNLEEVRIKDITLFQKRQKDYKGETIEINLNDYDWQHCNKQIIVFAFSPKDILQNENGEEVLKKPKYKIITRGFRYDMLKRVFNGINYAILETTPTTQAQRNQHNEVNAKVQKLKDMVNELNRLHADNEPMFVHYKLDTRARIEHFFAQARAECGNTLVLEENITRENANRNYNANRWLNNRPNTDDGYNFRGRGLLHITGRGSIEQGRNEGYTGFNQRVTNPLYGGLQNRDFVNNANDRDSLANNGLEALLAGVYVWKTLISRETRTHLYDIANAEDSISPTPTGVANIPNLSNNLRLISQRINGGNNGLSNRQNSLNHIRTQRIFDEFE</sequence>
<keyword evidence="2" id="KW-1185">Reference proteome</keyword>
<evidence type="ECO:0008006" key="3">
    <source>
        <dbReference type="Google" id="ProtNLM"/>
    </source>
</evidence>
<dbReference type="Gene3D" id="1.10.530.10">
    <property type="match status" value="1"/>
</dbReference>
<proteinExistence type="predicted"/>
<organism evidence="1 2">
    <name type="scientific">Helicobacter bilis ATCC 43879</name>
    <dbReference type="NCBI Taxonomy" id="613026"/>
    <lineage>
        <taxon>Bacteria</taxon>
        <taxon>Pseudomonadati</taxon>
        <taxon>Campylobacterota</taxon>
        <taxon>Epsilonproteobacteria</taxon>
        <taxon>Campylobacterales</taxon>
        <taxon>Helicobacteraceae</taxon>
        <taxon>Helicobacter</taxon>
    </lineage>
</organism>
<dbReference type="AlphaFoldDB" id="C3XJ99"/>
<dbReference type="EMBL" id="ACDN02000017">
    <property type="protein sequence ID" value="EEO25088.1"/>
    <property type="molecule type" value="Genomic_DNA"/>
</dbReference>
<dbReference type="Proteomes" id="UP000005085">
    <property type="component" value="Unassembled WGS sequence"/>
</dbReference>
<evidence type="ECO:0000313" key="1">
    <source>
        <dbReference type="EMBL" id="EEO25088.1"/>
    </source>
</evidence>
<comment type="caution">
    <text evidence="1">The sequence shown here is derived from an EMBL/GenBank/DDBJ whole genome shotgun (WGS) entry which is preliminary data.</text>
</comment>
<name>C3XJ99_9HELI</name>
<dbReference type="OrthoDB" id="9798982at2"/>
<dbReference type="SUPFAM" id="SSF53955">
    <property type="entry name" value="Lysozyme-like"/>
    <property type="match status" value="1"/>
</dbReference>
<evidence type="ECO:0000313" key="2">
    <source>
        <dbReference type="Proteomes" id="UP000005085"/>
    </source>
</evidence>
<accession>C3XJ99</accession>
<protein>
    <recommendedName>
        <fullName evidence="3">Glycoside hydrolase family 19 catalytic domain-containing protein</fullName>
    </recommendedName>
</protein>
<dbReference type="eggNOG" id="COG3179">
    <property type="taxonomic scope" value="Bacteria"/>
</dbReference>
<reference evidence="1 2" key="1">
    <citation type="journal article" date="2014" name="Genome Announc.">
        <title>Draft genome sequences of six enterohepatic helicobacter species isolated from humans and one from rhesus macaques.</title>
        <authorList>
            <person name="Shen Z."/>
            <person name="Sheh A."/>
            <person name="Young S.K."/>
            <person name="Abouelliel A."/>
            <person name="Ward D.V."/>
            <person name="Earl A.M."/>
            <person name="Fox J.G."/>
        </authorList>
    </citation>
    <scope>NUCLEOTIDE SEQUENCE [LARGE SCALE GENOMIC DNA]</scope>
    <source>
        <strain evidence="1 2">ATCC 43879</strain>
    </source>
</reference>
<dbReference type="InterPro" id="IPR023346">
    <property type="entry name" value="Lysozyme-like_dom_sf"/>
</dbReference>
<dbReference type="HOGENOM" id="CLU_444658_0_0_7"/>
<dbReference type="RefSeq" id="WP_005220054.1">
    <property type="nucleotide sequence ID" value="NZ_KI392034.1"/>
</dbReference>